<organism evidence="3 4">
    <name type="scientific">Heligmosomoides polygyrus</name>
    <name type="common">Parasitic roundworm</name>
    <dbReference type="NCBI Taxonomy" id="6339"/>
    <lineage>
        <taxon>Eukaryota</taxon>
        <taxon>Metazoa</taxon>
        <taxon>Ecdysozoa</taxon>
        <taxon>Nematoda</taxon>
        <taxon>Chromadorea</taxon>
        <taxon>Rhabditida</taxon>
        <taxon>Rhabditina</taxon>
        <taxon>Rhabditomorpha</taxon>
        <taxon>Strongyloidea</taxon>
        <taxon>Heligmosomidae</taxon>
        <taxon>Heligmosomoides</taxon>
    </lineage>
</organism>
<accession>A0A183F293</accession>
<dbReference type="Proteomes" id="UP000050761">
    <property type="component" value="Unassembled WGS sequence"/>
</dbReference>
<evidence type="ECO:0000313" key="2">
    <source>
        <dbReference type="EMBL" id="VDO18612.1"/>
    </source>
</evidence>
<keyword evidence="1" id="KW-0812">Transmembrane</keyword>
<keyword evidence="1" id="KW-1133">Transmembrane helix</keyword>
<evidence type="ECO:0000313" key="3">
    <source>
        <dbReference type="Proteomes" id="UP000050761"/>
    </source>
</evidence>
<feature type="transmembrane region" description="Helical" evidence="1">
    <location>
        <begin position="21"/>
        <end position="40"/>
    </location>
</feature>
<dbReference type="AlphaFoldDB" id="A0A183F293"/>
<gene>
    <name evidence="2" type="ORF">HPBE_LOCUS230</name>
</gene>
<dbReference type="EMBL" id="UZAH01000150">
    <property type="protein sequence ID" value="VDO18612.1"/>
    <property type="molecule type" value="Genomic_DNA"/>
</dbReference>
<name>A0A183F293_HELPZ</name>
<dbReference type="WBParaSite" id="HPBE_0000022901-mRNA-1">
    <property type="protein sequence ID" value="HPBE_0000022901-mRNA-1"/>
    <property type="gene ID" value="HPBE_0000022901"/>
</dbReference>
<protein>
    <submittedName>
        <fullName evidence="2 4">Uncharacterized protein</fullName>
    </submittedName>
</protein>
<reference evidence="2 3" key="1">
    <citation type="submission" date="2018-11" db="EMBL/GenBank/DDBJ databases">
        <authorList>
            <consortium name="Pathogen Informatics"/>
        </authorList>
    </citation>
    <scope>NUCLEOTIDE SEQUENCE [LARGE SCALE GENOMIC DNA]</scope>
</reference>
<dbReference type="OrthoDB" id="10253954at2759"/>
<proteinExistence type="predicted"/>
<evidence type="ECO:0000256" key="1">
    <source>
        <dbReference type="SAM" id="Phobius"/>
    </source>
</evidence>
<accession>A0A3P7WMF9</accession>
<keyword evidence="3" id="KW-1185">Reference proteome</keyword>
<sequence>MKGLGPFSPVLTINPDPTGQFLCWFCLCCTFVFKRLLFALSC</sequence>
<keyword evidence="1" id="KW-0472">Membrane</keyword>
<evidence type="ECO:0000313" key="4">
    <source>
        <dbReference type="WBParaSite" id="HPBE_0000022901-mRNA-1"/>
    </source>
</evidence>
<reference evidence="4" key="2">
    <citation type="submission" date="2019-09" db="UniProtKB">
        <authorList>
            <consortium name="WormBaseParasite"/>
        </authorList>
    </citation>
    <scope>IDENTIFICATION</scope>
</reference>